<dbReference type="GO" id="GO:0008083">
    <property type="term" value="F:growth factor activity"/>
    <property type="evidence" value="ECO:0007669"/>
    <property type="project" value="EnsemblMetazoa"/>
</dbReference>
<dbReference type="GO" id="GO:0006965">
    <property type="term" value="P:positive regulation of biosynthetic process of antibacterial peptides active against Gram-positive bacteria"/>
    <property type="evidence" value="ECO:0007669"/>
    <property type="project" value="EnsemblMetazoa"/>
</dbReference>
<name>A0A0R1E551_DROYA</name>
<dbReference type="SMR" id="A0A0R1E551"/>
<gene>
    <name evidence="7" type="primary">Dyak\spz</name>
    <name evidence="7" type="synonym">Dyak\GE10592</name>
    <name evidence="7" type="synonym">dyak_GLEANR_10503</name>
    <name evidence="7" type="synonym">GE10592</name>
    <name evidence="7" type="synonym">spz</name>
    <name evidence="7" type="ORF">Dyak_GE10592</name>
</gene>
<dbReference type="InterPro" id="IPR052444">
    <property type="entry name" value="Spz/Toll_ligand-like"/>
</dbReference>
<dbReference type="GO" id="GO:0005121">
    <property type="term" value="F:Toll binding"/>
    <property type="evidence" value="ECO:0007669"/>
    <property type="project" value="EnsemblMetazoa"/>
</dbReference>
<keyword evidence="1 5" id="KW-0732">Signal</keyword>
<dbReference type="GO" id="GO:0007310">
    <property type="term" value="P:oocyte dorsal/ventral axis specification"/>
    <property type="evidence" value="ECO:0007669"/>
    <property type="project" value="EnsemblMetazoa"/>
</dbReference>
<dbReference type="GO" id="GO:0008045">
    <property type="term" value="P:motor neuron axon guidance"/>
    <property type="evidence" value="ECO:0007669"/>
    <property type="project" value="EnsemblMetazoa"/>
</dbReference>
<reference evidence="7 8" key="1">
    <citation type="journal article" date="2007" name="Nature">
        <title>Evolution of genes and genomes on the Drosophila phylogeny.</title>
        <authorList>
            <consortium name="Drosophila 12 Genomes Consortium"/>
            <person name="Clark A.G."/>
            <person name="Eisen M.B."/>
            <person name="Smith D.R."/>
            <person name="Bergman C.M."/>
            <person name="Oliver B."/>
            <person name="Markow T.A."/>
            <person name="Kaufman T.C."/>
            <person name="Kellis M."/>
            <person name="Gelbart W."/>
            <person name="Iyer V.N."/>
            <person name="Pollard D.A."/>
            <person name="Sackton T.B."/>
            <person name="Larracuente A.M."/>
            <person name="Singh N.D."/>
            <person name="Abad J.P."/>
            <person name="Abt D.N."/>
            <person name="Adryan B."/>
            <person name="Aguade M."/>
            <person name="Akashi H."/>
            <person name="Anderson W.W."/>
            <person name="Aquadro C.F."/>
            <person name="Ardell D.H."/>
            <person name="Arguello R."/>
            <person name="Artieri C.G."/>
            <person name="Barbash D.A."/>
            <person name="Barker D."/>
            <person name="Barsanti P."/>
            <person name="Batterham P."/>
            <person name="Batzoglou S."/>
            <person name="Begun D."/>
            <person name="Bhutkar A."/>
            <person name="Blanco E."/>
            <person name="Bosak S.A."/>
            <person name="Bradley R.K."/>
            <person name="Brand A.D."/>
            <person name="Brent M.R."/>
            <person name="Brooks A.N."/>
            <person name="Brown R.H."/>
            <person name="Butlin R.K."/>
            <person name="Caggese C."/>
            <person name="Calvi B.R."/>
            <person name="Bernardo de Carvalho A."/>
            <person name="Caspi A."/>
            <person name="Castrezana S."/>
            <person name="Celniker S.E."/>
            <person name="Chang J.L."/>
            <person name="Chapple C."/>
            <person name="Chatterji S."/>
            <person name="Chinwalla A."/>
            <person name="Civetta A."/>
            <person name="Clifton S.W."/>
            <person name="Comeron J.M."/>
            <person name="Costello J.C."/>
            <person name="Coyne J.A."/>
            <person name="Daub J."/>
            <person name="David R.G."/>
            <person name="Delcher A.L."/>
            <person name="Delehaunty K."/>
            <person name="Do C.B."/>
            <person name="Ebling H."/>
            <person name="Edwards K."/>
            <person name="Eickbush T."/>
            <person name="Evans J.D."/>
            <person name="Filipski A."/>
            <person name="Findeiss S."/>
            <person name="Freyhult E."/>
            <person name="Fulton L."/>
            <person name="Fulton R."/>
            <person name="Garcia A.C."/>
            <person name="Gardiner A."/>
            <person name="Garfield D.A."/>
            <person name="Garvin B.E."/>
            <person name="Gibson G."/>
            <person name="Gilbert D."/>
            <person name="Gnerre S."/>
            <person name="Godfrey J."/>
            <person name="Good R."/>
            <person name="Gotea V."/>
            <person name="Gravely B."/>
            <person name="Greenberg A.J."/>
            <person name="Griffiths-Jones S."/>
            <person name="Gross S."/>
            <person name="Guigo R."/>
            <person name="Gustafson E.A."/>
            <person name="Haerty W."/>
            <person name="Hahn M.W."/>
            <person name="Halligan D.L."/>
            <person name="Halpern A.L."/>
            <person name="Halter G.M."/>
            <person name="Han M.V."/>
            <person name="Heger A."/>
            <person name="Hillier L."/>
            <person name="Hinrichs A.S."/>
            <person name="Holmes I."/>
            <person name="Hoskins R.A."/>
            <person name="Hubisz M.J."/>
            <person name="Hultmark D."/>
            <person name="Huntley M.A."/>
            <person name="Jaffe D.B."/>
            <person name="Jagadeeshan S."/>
            <person name="Jeck W.R."/>
            <person name="Johnson J."/>
            <person name="Jones C.D."/>
            <person name="Jordan W.C."/>
            <person name="Karpen G.H."/>
            <person name="Kataoka E."/>
            <person name="Keightley P.D."/>
            <person name="Kheradpour P."/>
            <person name="Kirkness E.F."/>
            <person name="Koerich L.B."/>
            <person name="Kristiansen K."/>
            <person name="Kudrna D."/>
            <person name="Kulathinal R.J."/>
            <person name="Kumar S."/>
            <person name="Kwok R."/>
            <person name="Lander E."/>
            <person name="Langley C.H."/>
            <person name="Lapoint R."/>
            <person name="Lazzaro B.P."/>
            <person name="Lee S.J."/>
            <person name="Levesque L."/>
            <person name="Li R."/>
            <person name="Lin C.F."/>
            <person name="Lin M.F."/>
            <person name="Lindblad-Toh K."/>
            <person name="Llopart A."/>
            <person name="Long M."/>
            <person name="Low L."/>
            <person name="Lozovsky E."/>
            <person name="Lu J."/>
            <person name="Luo M."/>
            <person name="Machado C.A."/>
            <person name="Makalowski W."/>
            <person name="Marzo M."/>
            <person name="Matsuda M."/>
            <person name="Matzkin L."/>
            <person name="McAllister B."/>
            <person name="McBride C.S."/>
            <person name="McKernan B."/>
            <person name="McKernan K."/>
            <person name="Mendez-Lago M."/>
            <person name="Minx P."/>
            <person name="Mollenhauer M.U."/>
            <person name="Montooth K."/>
            <person name="Mount S.M."/>
            <person name="Mu X."/>
            <person name="Myers E."/>
            <person name="Negre B."/>
            <person name="Newfeld S."/>
            <person name="Nielsen R."/>
            <person name="Noor M.A."/>
            <person name="O'Grady P."/>
            <person name="Pachter L."/>
            <person name="Papaceit M."/>
            <person name="Parisi M.J."/>
            <person name="Parisi M."/>
            <person name="Parts L."/>
            <person name="Pedersen J.S."/>
            <person name="Pesole G."/>
            <person name="Phillippy A.M."/>
            <person name="Ponting C.P."/>
            <person name="Pop M."/>
            <person name="Porcelli D."/>
            <person name="Powell J.R."/>
            <person name="Prohaska S."/>
            <person name="Pruitt K."/>
            <person name="Puig M."/>
            <person name="Quesneville H."/>
            <person name="Ram K.R."/>
            <person name="Rand D."/>
            <person name="Rasmussen M.D."/>
            <person name="Reed L.K."/>
            <person name="Reenan R."/>
            <person name="Reily A."/>
            <person name="Remington K.A."/>
            <person name="Rieger T.T."/>
            <person name="Ritchie M.G."/>
            <person name="Robin C."/>
            <person name="Rogers Y.H."/>
            <person name="Rohde C."/>
            <person name="Rozas J."/>
            <person name="Rubenfield M.J."/>
            <person name="Ruiz A."/>
            <person name="Russo S."/>
            <person name="Salzberg S.L."/>
            <person name="Sanchez-Gracia A."/>
            <person name="Saranga D.J."/>
            <person name="Sato H."/>
            <person name="Schaeffer S.W."/>
            <person name="Schatz M.C."/>
            <person name="Schlenke T."/>
            <person name="Schwartz R."/>
            <person name="Segarra C."/>
            <person name="Singh R.S."/>
            <person name="Sirot L."/>
            <person name="Sirota M."/>
            <person name="Sisneros N.B."/>
            <person name="Smith C.D."/>
            <person name="Smith T.F."/>
            <person name="Spieth J."/>
            <person name="Stage D.E."/>
            <person name="Stark A."/>
            <person name="Stephan W."/>
            <person name="Strausberg R.L."/>
            <person name="Strempel S."/>
            <person name="Sturgill D."/>
            <person name="Sutton G."/>
            <person name="Sutton G.G."/>
            <person name="Tao W."/>
            <person name="Teichmann S."/>
            <person name="Tobari Y.N."/>
            <person name="Tomimura Y."/>
            <person name="Tsolas J.M."/>
            <person name="Valente V.L."/>
            <person name="Venter E."/>
            <person name="Venter J.C."/>
            <person name="Vicario S."/>
            <person name="Vieira F.G."/>
            <person name="Vilella A.J."/>
            <person name="Villasante A."/>
            <person name="Walenz B."/>
            <person name="Wang J."/>
            <person name="Wasserman M."/>
            <person name="Watts T."/>
            <person name="Wilson D."/>
            <person name="Wilson R.K."/>
            <person name="Wing R.A."/>
            <person name="Wolfner M.F."/>
            <person name="Wong A."/>
            <person name="Wong G.K."/>
            <person name="Wu C.I."/>
            <person name="Wu G."/>
            <person name="Yamamoto D."/>
            <person name="Yang H.P."/>
            <person name="Yang S.P."/>
            <person name="Yorke J.A."/>
            <person name="Yoshida K."/>
            <person name="Zdobnov E."/>
            <person name="Zhang P."/>
            <person name="Zhang Y."/>
            <person name="Zimin A.V."/>
            <person name="Baldwin J."/>
            <person name="Abdouelleil A."/>
            <person name="Abdulkadir J."/>
            <person name="Abebe A."/>
            <person name="Abera B."/>
            <person name="Abreu J."/>
            <person name="Acer S.C."/>
            <person name="Aftuck L."/>
            <person name="Alexander A."/>
            <person name="An P."/>
            <person name="Anderson E."/>
            <person name="Anderson S."/>
            <person name="Arachi H."/>
            <person name="Azer M."/>
            <person name="Bachantsang P."/>
            <person name="Barry A."/>
            <person name="Bayul T."/>
            <person name="Berlin A."/>
            <person name="Bessette D."/>
            <person name="Bloom T."/>
            <person name="Blye J."/>
            <person name="Boguslavskiy L."/>
            <person name="Bonnet C."/>
            <person name="Boukhgalter B."/>
            <person name="Bourzgui I."/>
            <person name="Brown A."/>
            <person name="Cahill P."/>
            <person name="Channer S."/>
            <person name="Cheshatsang Y."/>
            <person name="Chuda L."/>
            <person name="Citroen M."/>
            <person name="Collymore A."/>
            <person name="Cooke P."/>
            <person name="Costello M."/>
            <person name="D'Aco K."/>
            <person name="Daza R."/>
            <person name="De Haan G."/>
            <person name="DeGray S."/>
            <person name="DeMaso C."/>
            <person name="Dhargay N."/>
            <person name="Dooley K."/>
            <person name="Dooley E."/>
            <person name="Doricent M."/>
            <person name="Dorje P."/>
            <person name="Dorjee K."/>
            <person name="Dupes A."/>
            <person name="Elong R."/>
            <person name="Falk J."/>
            <person name="Farina A."/>
            <person name="Faro S."/>
            <person name="Ferguson D."/>
            <person name="Fisher S."/>
            <person name="Foley C.D."/>
            <person name="Franke A."/>
            <person name="Friedrich D."/>
            <person name="Gadbois L."/>
            <person name="Gearin G."/>
            <person name="Gearin C.R."/>
            <person name="Giannoukos G."/>
            <person name="Goode T."/>
            <person name="Graham J."/>
            <person name="Grandbois E."/>
            <person name="Grewal S."/>
            <person name="Gyaltsen K."/>
            <person name="Hafez N."/>
            <person name="Hagos B."/>
            <person name="Hall J."/>
            <person name="Henson C."/>
            <person name="Hollinger A."/>
            <person name="Honan T."/>
            <person name="Huard M.D."/>
            <person name="Hughes L."/>
            <person name="Hurhula B."/>
            <person name="Husby M.E."/>
            <person name="Kamat A."/>
            <person name="Kanga B."/>
            <person name="Kashin S."/>
            <person name="Khazanovich D."/>
            <person name="Kisner P."/>
            <person name="Lance K."/>
            <person name="Lara M."/>
            <person name="Lee W."/>
            <person name="Lennon N."/>
            <person name="Letendre F."/>
            <person name="LeVine R."/>
            <person name="Lipovsky A."/>
            <person name="Liu X."/>
            <person name="Liu J."/>
            <person name="Liu S."/>
            <person name="Lokyitsang T."/>
            <person name="Lokyitsang Y."/>
            <person name="Lubonja R."/>
            <person name="Lui A."/>
            <person name="MacDonald P."/>
            <person name="Magnisalis V."/>
            <person name="Maru K."/>
            <person name="Matthews C."/>
            <person name="McCusker W."/>
            <person name="McDonough S."/>
            <person name="Mehta T."/>
            <person name="Meldrim J."/>
            <person name="Meneus L."/>
            <person name="Mihai O."/>
            <person name="Mihalev A."/>
            <person name="Mihova T."/>
            <person name="Mittelman R."/>
            <person name="Mlenga V."/>
            <person name="Montmayeur A."/>
            <person name="Mulrain L."/>
            <person name="Navidi A."/>
            <person name="Naylor J."/>
            <person name="Negash T."/>
            <person name="Nguyen T."/>
            <person name="Nguyen N."/>
            <person name="Nicol R."/>
            <person name="Norbu C."/>
            <person name="Norbu N."/>
            <person name="Novod N."/>
            <person name="O'Neill B."/>
            <person name="Osman S."/>
            <person name="Markiewicz E."/>
            <person name="Oyono O.L."/>
            <person name="Patti C."/>
            <person name="Phunkhang P."/>
            <person name="Pierre F."/>
            <person name="Priest M."/>
            <person name="Raghuraman S."/>
            <person name="Rege F."/>
            <person name="Reyes R."/>
            <person name="Rise C."/>
            <person name="Rogov P."/>
            <person name="Ross K."/>
            <person name="Ryan E."/>
            <person name="Settipalli S."/>
            <person name="Shea T."/>
            <person name="Sherpa N."/>
            <person name="Shi L."/>
            <person name="Shih D."/>
            <person name="Sparrow T."/>
            <person name="Spaulding J."/>
            <person name="Stalker J."/>
            <person name="Stange-Thomann N."/>
            <person name="Stavropoulos S."/>
            <person name="Stone C."/>
            <person name="Strader C."/>
            <person name="Tesfaye S."/>
            <person name="Thomson T."/>
            <person name="Thoulutsang Y."/>
            <person name="Thoulutsang D."/>
            <person name="Topham K."/>
            <person name="Topping I."/>
            <person name="Tsamla T."/>
            <person name="Vassiliev H."/>
            <person name="Vo A."/>
            <person name="Wangchuk T."/>
            <person name="Wangdi T."/>
            <person name="Weiand M."/>
            <person name="Wilkinson J."/>
            <person name="Wilson A."/>
            <person name="Yadav S."/>
            <person name="Young G."/>
            <person name="Yu Q."/>
            <person name="Zembek L."/>
            <person name="Zhong D."/>
            <person name="Zimmer A."/>
            <person name="Zwirko Z."/>
            <person name="Jaffe D.B."/>
            <person name="Alvarez P."/>
            <person name="Brockman W."/>
            <person name="Butler J."/>
            <person name="Chin C."/>
            <person name="Gnerre S."/>
            <person name="Grabherr M."/>
            <person name="Kleber M."/>
            <person name="Mauceli E."/>
            <person name="MacCallum I."/>
        </authorList>
    </citation>
    <scope>NUCLEOTIDE SEQUENCE [LARGE SCALE GENOMIC DNA]</scope>
    <source>
        <strain evidence="8">Tai18E2 / Tucson 14021-0261.01</strain>
    </source>
</reference>
<dbReference type="PANTHER" id="PTHR23199:SF12">
    <property type="entry name" value="NEUROTROPHIN 1-RELATED"/>
    <property type="match status" value="1"/>
</dbReference>
<feature type="chain" id="PRO_5006403168" evidence="5">
    <location>
        <begin position="20"/>
        <end position="374"/>
    </location>
</feature>
<dbReference type="FunFam" id="2.10.90.10:FF:000056">
    <property type="entry name" value="Protein spaetzle"/>
    <property type="match status" value="1"/>
</dbReference>
<keyword evidence="3" id="KW-0325">Glycoprotein</keyword>
<dbReference type="GeneID" id="6538315"/>
<evidence type="ECO:0000259" key="6">
    <source>
        <dbReference type="Pfam" id="PF16077"/>
    </source>
</evidence>
<keyword evidence="8" id="KW-1185">Reference proteome</keyword>
<dbReference type="GO" id="GO:0007526">
    <property type="term" value="P:larval somatic muscle development"/>
    <property type="evidence" value="ECO:0007669"/>
    <property type="project" value="EnsemblMetazoa"/>
</dbReference>
<feature type="signal peptide" evidence="5">
    <location>
        <begin position="1"/>
        <end position="19"/>
    </location>
</feature>
<evidence type="ECO:0000256" key="4">
    <source>
        <dbReference type="SAM" id="MobiDB-lite"/>
    </source>
</evidence>
<dbReference type="PANTHER" id="PTHR23199">
    <property type="entry name" value="NEUROTROPHIN 1-RELATED"/>
    <property type="match status" value="1"/>
</dbReference>
<evidence type="ECO:0000256" key="3">
    <source>
        <dbReference type="ARBA" id="ARBA00023180"/>
    </source>
</evidence>
<feature type="domain" description="Spaetzle" evidence="6">
    <location>
        <begin position="276"/>
        <end position="370"/>
    </location>
</feature>
<dbReference type="GO" id="GO:0042803">
    <property type="term" value="F:protein homodimerization activity"/>
    <property type="evidence" value="ECO:0007669"/>
    <property type="project" value="EnsemblMetazoa"/>
</dbReference>
<dbReference type="Gene3D" id="2.10.90.10">
    <property type="entry name" value="Cystine-knot cytokines"/>
    <property type="match status" value="1"/>
</dbReference>
<protein>
    <submittedName>
        <fullName evidence="7">Spz, isoform J</fullName>
    </submittedName>
</protein>
<dbReference type="CTD" id="43256"/>
<dbReference type="EMBL" id="CM000160">
    <property type="protein sequence ID" value="KRK04347.1"/>
    <property type="molecule type" value="Genomic_DNA"/>
</dbReference>
<dbReference type="GO" id="GO:0050830">
    <property type="term" value="P:defense response to Gram-positive bacterium"/>
    <property type="evidence" value="ECO:0007669"/>
    <property type="project" value="EnsemblMetazoa"/>
</dbReference>
<evidence type="ECO:0000256" key="2">
    <source>
        <dbReference type="ARBA" id="ARBA00023157"/>
    </source>
</evidence>
<dbReference type="AlphaFoldDB" id="A0A0R1E551"/>
<dbReference type="GO" id="GO:0035212">
    <property type="term" value="P:cell competition in a multicellular organism"/>
    <property type="evidence" value="ECO:0007669"/>
    <property type="project" value="EnsemblMetazoa"/>
</dbReference>
<dbReference type="Proteomes" id="UP000002282">
    <property type="component" value="Chromosome 3R"/>
</dbReference>
<dbReference type="KEGG" id="dya:Dyak_GE10592"/>
<feature type="region of interest" description="Disordered" evidence="4">
    <location>
        <begin position="173"/>
        <end position="222"/>
    </location>
</feature>
<dbReference type="GO" id="GO:0043524">
    <property type="term" value="P:negative regulation of neuron apoptotic process"/>
    <property type="evidence" value="ECO:0007669"/>
    <property type="project" value="EnsemblMetazoa"/>
</dbReference>
<dbReference type="Pfam" id="PF16077">
    <property type="entry name" value="Spaetzle"/>
    <property type="match status" value="1"/>
</dbReference>
<dbReference type="GO" id="GO:0021556">
    <property type="term" value="P:central nervous system formation"/>
    <property type="evidence" value="ECO:0007669"/>
    <property type="project" value="TreeGrafter"/>
</dbReference>
<dbReference type="GO" id="GO:0005615">
    <property type="term" value="C:extracellular space"/>
    <property type="evidence" value="ECO:0007669"/>
    <property type="project" value="EnsemblMetazoa"/>
</dbReference>
<dbReference type="InterPro" id="IPR032104">
    <property type="entry name" value="Spaetzle"/>
</dbReference>
<dbReference type="InterPro" id="IPR029034">
    <property type="entry name" value="Cystine-knot_cytokine"/>
</dbReference>
<dbReference type="OrthoDB" id="6359065at2759"/>
<dbReference type="GO" id="GO:0042542">
    <property type="term" value="P:response to hydrogen peroxide"/>
    <property type="evidence" value="ECO:0007669"/>
    <property type="project" value="EnsemblMetazoa"/>
</dbReference>
<dbReference type="GO" id="GO:0006967">
    <property type="term" value="P:positive regulation of antifungal peptide biosynthetic process"/>
    <property type="evidence" value="ECO:0007669"/>
    <property type="project" value="EnsemblMetazoa"/>
</dbReference>
<evidence type="ECO:0000256" key="5">
    <source>
        <dbReference type="SAM" id="SignalP"/>
    </source>
</evidence>
<dbReference type="GO" id="GO:0009611">
    <property type="term" value="P:response to wounding"/>
    <property type="evidence" value="ECO:0007669"/>
    <property type="project" value="EnsemblMetazoa"/>
</dbReference>
<dbReference type="SUPFAM" id="SSF57501">
    <property type="entry name" value="Cystine-knot cytokines"/>
    <property type="match status" value="1"/>
</dbReference>
<dbReference type="GO" id="GO:0050829">
    <property type="term" value="P:defense response to Gram-negative bacterium"/>
    <property type="evidence" value="ECO:0007669"/>
    <property type="project" value="EnsemblMetazoa"/>
</dbReference>
<accession>A0A0R1E551</accession>
<keyword evidence="2" id="KW-1015">Disulfide bond</keyword>
<dbReference type="GO" id="GO:0008063">
    <property type="term" value="P:Toll signaling pathway"/>
    <property type="evidence" value="ECO:0007669"/>
    <property type="project" value="EnsemblMetazoa"/>
</dbReference>
<proteinExistence type="predicted"/>
<evidence type="ECO:0000313" key="7">
    <source>
        <dbReference type="EMBL" id="KRK04347.1"/>
    </source>
</evidence>
<sequence length="374" mass="42510">MMTPMWISLFKVLLPLLLAVAMIVYISVQLTKRPEAEVGAEGMRNSGRGMLPTTTYLQYEAKDYDAVIKSLFITQNITNDKGVVLFNTAADSAPFMPIPIQRDDPPQKQNLKHNLKQNLNLNLNQSPIPETNHHYHQYQSLIQPDQYFKVQRSPNGKLNLVFNDTFVSLQRTEAEMQSDQPSPPRHHSNSFVFPDSPLVNQHTSQAPPHAQNDTKDQNPCSKGNMHKHKTFCTEVDDYPDISSLTQKLKTNFSKFFGNDFQPTDVGSRFGDADERFLCRSIRRTIQPKKGIKADNTWEFIINTDEYKQSIQIEECEGENQACDFAANFPQNYNPVCKQHYTQQTLASLKSDGKLDVVLQAFMIPSCCKCALKAV</sequence>
<evidence type="ECO:0000313" key="8">
    <source>
        <dbReference type="Proteomes" id="UP000002282"/>
    </source>
</evidence>
<reference evidence="7 8" key="2">
    <citation type="journal article" date="2007" name="PLoS Biol.">
        <title>Principles of genome evolution in the Drosophila melanogaster species group.</title>
        <authorList>
            <person name="Ranz J.M."/>
            <person name="Maurin D."/>
            <person name="Chan Y.S."/>
            <person name="von Grotthuss M."/>
            <person name="Hillier L.W."/>
            <person name="Roote J."/>
            <person name="Ashburner M."/>
            <person name="Bergman C.M."/>
        </authorList>
    </citation>
    <scope>NUCLEOTIDE SEQUENCE [LARGE SCALE GENOMIC DNA]</scope>
    <source>
        <strain evidence="8">Tai18E2 / Tucson 14021-0261.01</strain>
    </source>
</reference>
<organism evidence="7 8">
    <name type="scientific">Drosophila yakuba</name>
    <name type="common">Fruit fly</name>
    <dbReference type="NCBI Taxonomy" id="7245"/>
    <lineage>
        <taxon>Eukaryota</taxon>
        <taxon>Metazoa</taxon>
        <taxon>Ecdysozoa</taxon>
        <taxon>Arthropoda</taxon>
        <taxon>Hexapoda</taxon>
        <taxon>Insecta</taxon>
        <taxon>Pterygota</taxon>
        <taxon>Neoptera</taxon>
        <taxon>Endopterygota</taxon>
        <taxon>Diptera</taxon>
        <taxon>Brachycera</taxon>
        <taxon>Muscomorpha</taxon>
        <taxon>Ephydroidea</taxon>
        <taxon>Drosophilidae</taxon>
        <taxon>Drosophila</taxon>
        <taxon>Sophophora</taxon>
    </lineage>
</organism>
<dbReference type="GO" id="GO:0002347">
    <property type="term" value="P:response to tumor cell"/>
    <property type="evidence" value="ECO:0007669"/>
    <property type="project" value="EnsemblMetazoa"/>
</dbReference>
<dbReference type="GO" id="GO:0061760">
    <property type="term" value="P:antifungal innate immune response"/>
    <property type="evidence" value="ECO:0007669"/>
    <property type="project" value="EnsemblMetazoa"/>
</dbReference>
<evidence type="ECO:0000256" key="1">
    <source>
        <dbReference type="ARBA" id="ARBA00022729"/>
    </source>
</evidence>